<protein>
    <submittedName>
        <fullName evidence="1">6-bladed beta-propeller protein</fullName>
    </submittedName>
</protein>
<evidence type="ECO:0000313" key="1">
    <source>
        <dbReference type="EMBL" id="PZX13418.1"/>
    </source>
</evidence>
<gene>
    <name evidence="1" type="ORF">LX69_02674</name>
</gene>
<reference evidence="1 2" key="1">
    <citation type="submission" date="2018-06" db="EMBL/GenBank/DDBJ databases">
        <title>Genomic Encyclopedia of Archaeal and Bacterial Type Strains, Phase II (KMG-II): from individual species to whole genera.</title>
        <authorList>
            <person name="Goeker M."/>
        </authorList>
    </citation>
    <scope>NUCLEOTIDE SEQUENCE [LARGE SCALE GENOMIC DNA]</scope>
    <source>
        <strain evidence="1 2">DSM 6779</strain>
    </source>
</reference>
<organism evidence="1 2">
    <name type="scientific">Breznakibacter xylanolyticus</name>
    <dbReference type="NCBI Taxonomy" id="990"/>
    <lineage>
        <taxon>Bacteria</taxon>
        <taxon>Pseudomonadati</taxon>
        <taxon>Bacteroidota</taxon>
        <taxon>Bacteroidia</taxon>
        <taxon>Marinilabiliales</taxon>
        <taxon>Marinilabiliaceae</taxon>
        <taxon>Breznakibacter</taxon>
    </lineage>
</organism>
<dbReference type="Gene3D" id="2.120.10.30">
    <property type="entry name" value="TolB, C-terminal domain"/>
    <property type="match status" value="1"/>
</dbReference>
<dbReference type="RefSeq" id="WP_111446514.1">
    <property type="nucleotide sequence ID" value="NZ_QKZK01000026.1"/>
</dbReference>
<dbReference type="Pfam" id="PF17170">
    <property type="entry name" value="DUF5128"/>
    <property type="match status" value="1"/>
</dbReference>
<evidence type="ECO:0000313" key="2">
    <source>
        <dbReference type="Proteomes" id="UP000249239"/>
    </source>
</evidence>
<dbReference type="PROSITE" id="PS51257">
    <property type="entry name" value="PROKAR_LIPOPROTEIN"/>
    <property type="match status" value="1"/>
</dbReference>
<dbReference type="EMBL" id="QKZK01000026">
    <property type="protein sequence ID" value="PZX13418.1"/>
    <property type="molecule type" value="Genomic_DNA"/>
</dbReference>
<proteinExistence type="predicted"/>
<dbReference type="InterPro" id="IPR011042">
    <property type="entry name" value="6-blade_b-propeller_TolB-like"/>
</dbReference>
<dbReference type="AlphaFoldDB" id="A0A2W7MZZ7"/>
<accession>A0A2W7MZZ7</accession>
<keyword evidence="2" id="KW-1185">Reference proteome</keyword>
<sequence length="401" mass="47114">MYKLVIIFSFIFIISCTNKKESITKNRIEKSTNYHIKNVDIDGKNMSIADYIDTCYYIPLETGSDFLINEIERVEYDMGLFFILDTKLDAIFIFNKNGMYLQKISKKGKGSNEYFELEDFFLNKITRQIEICDRPRKRILCYDYNGKYMMEKKFDFEIASRFATNGNQYFFHHEDMHSQTIDCTVFDIVLNKNTYTPIFRPSRGVDQFYSPMIGSQIAMYGKDIYSVFLCNPNVYKLNENGTLEIAFSFDFGITNIESLLDKYIGKSEDVLNDILLDKGLPTSISNFTIAGNTIYFSMVANKNRRILHYYYDFLNKEGLSLYGLSYCEKSIVDPEFIKGHKDEFFISAIDAYKITDFYNYYTKLLFLNKIKREENYWALKKATINLTQNSNPILMIFKPKL</sequence>
<dbReference type="OrthoDB" id="819631at2"/>
<comment type="caution">
    <text evidence="1">The sequence shown here is derived from an EMBL/GenBank/DDBJ whole genome shotgun (WGS) entry which is preliminary data.</text>
</comment>
<name>A0A2W7MZZ7_9BACT</name>
<dbReference type="Proteomes" id="UP000249239">
    <property type="component" value="Unassembled WGS sequence"/>
</dbReference>